<evidence type="ECO:0000313" key="5">
    <source>
        <dbReference type="Proteomes" id="UP000324354"/>
    </source>
</evidence>
<dbReference type="CDD" id="cd00090">
    <property type="entry name" value="HTH_ARSR"/>
    <property type="match status" value="1"/>
</dbReference>
<accession>A0A5C0XN58</accession>
<dbReference type="EMBL" id="CP023154">
    <property type="protein sequence ID" value="QEK78337.1"/>
    <property type="molecule type" value="Genomic_DNA"/>
</dbReference>
<dbReference type="GO" id="GO:0005524">
    <property type="term" value="F:ATP binding"/>
    <property type="evidence" value="ECO:0007669"/>
    <property type="project" value="UniProtKB-KW"/>
</dbReference>
<dbReference type="AlphaFoldDB" id="A0A5C0XN58"/>
<feature type="domain" description="DUF234" evidence="2">
    <location>
        <begin position="306"/>
        <end position="404"/>
    </location>
</feature>
<reference evidence="4 5" key="1">
    <citation type="submission" date="2017-08" db="EMBL/GenBank/DDBJ databases">
        <title>Resequencing and Reannotation of the genome of Pyrococcus furiosus type strain DSM3638.</title>
        <authorList>
            <person name="Reichelt R.M."/>
            <person name="Bunk B."/>
        </authorList>
    </citation>
    <scope>NUCLEOTIDE SEQUENCE [LARGE SCALE GENOMIC DNA]</scope>
    <source>
        <strain evidence="4 5">DSM 3638</strain>
    </source>
</reference>
<keyword evidence="4" id="KW-0547">Nucleotide-binding</keyword>
<name>A0A5C0XN58_PYRFU</name>
<dbReference type="Gene3D" id="1.10.10.10">
    <property type="entry name" value="Winged helix-like DNA-binding domain superfamily/Winged helix DNA-binding domain"/>
    <property type="match status" value="1"/>
</dbReference>
<evidence type="ECO:0000259" key="1">
    <source>
        <dbReference type="Pfam" id="PF01637"/>
    </source>
</evidence>
<organism evidence="4 5">
    <name type="scientific">Pyrococcus furiosus (strain ATCC 43587 / DSM 3638 / JCM 8422 / Vc1)</name>
    <dbReference type="NCBI Taxonomy" id="186497"/>
    <lineage>
        <taxon>Archaea</taxon>
        <taxon>Methanobacteriati</taxon>
        <taxon>Methanobacteriota</taxon>
        <taxon>Thermococci</taxon>
        <taxon>Thermococcales</taxon>
        <taxon>Thermococcaceae</taxon>
        <taxon>Pyrococcus</taxon>
    </lineage>
</organism>
<dbReference type="InterPro" id="IPR011991">
    <property type="entry name" value="ArsR-like_HTH"/>
</dbReference>
<dbReference type="PANTHER" id="PTHR34704:SF1">
    <property type="entry name" value="ATPASE"/>
    <property type="match status" value="1"/>
</dbReference>
<dbReference type="InterPro" id="IPR036390">
    <property type="entry name" value="WH_DNA-bd_sf"/>
</dbReference>
<evidence type="ECO:0000259" key="2">
    <source>
        <dbReference type="Pfam" id="PF03008"/>
    </source>
</evidence>
<evidence type="ECO:0000259" key="3">
    <source>
        <dbReference type="Pfam" id="PF09339"/>
    </source>
</evidence>
<dbReference type="Pfam" id="PF01637">
    <property type="entry name" value="ATPase_2"/>
    <property type="match status" value="1"/>
</dbReference>
<dbReference type="GeneID" id="41712438"/>
<dbReference type="OrthoDB" id="132045at2157"/>
<proteinExistence type="predicted"/>
<dbReference type="PANTHER" id="PTHR34704">
    <property type="entry name" value="ATPASE"/>
    <property type="match status" value="1"/>
</dbReference>
<feature type="domain" description="ATPase" evidence="1">
    <location>
        <begin position="5"/>
        <end position="202"/>
    </location>
</feature>
<gene>
    <name evidence="4" type="ORF">PFDSM3638_03175</name>
</gene>
<dbReference type="SUPFAM" id="SSF52980">
    <property type="entry name" value="Restriction endonuclease-like"/>
    <property type="match status" value="1"/>
</dbReference>
<dbReference type="InterPro" id="IPR005471">
    <property type="entry name" value="Tscrpt_reg_IclR_N"/>
</dbReference>
<dbReference type="GO" id="GO:0006355">
    <property type="term" value="P:regulation of DNA-templated transcription"/>
    <property type="evidence" value="ECO:0007669"/>
    <property type="project" value="InterPro"/>
</dbReference>
<dbReference type="InterPro" id="IPR011335">
    <property type="entry name" value="Restrct_endonuc-II-like"/>
</dbReference>
<dbReference type="SUPFAM" id="SSF46785">
    <property type="entry name" value="Winged helix' DNA-binding domain"/>
    <property type="match status" value="1"/>
</dbReference>
<protein>
    <submittedName>
        <fullName evidence="4">ATP-binding protein</fullName>
    </submittedName>
</protein>
<dbReference type="InterPro" id="IPR036388">
    <property type="entry name" value="WH-like_DNA-bd_sf"/>
</dbReference>
<feature type="domain" description="HTH iclR-type" evidence="3">
    <location>
        <begin position="241"/>
        <end position="282"/>
    </location>
</feature>
<dbReference type="Proteomes" id="UP000324354">
    <property type="component" value="Chromosome"/>
</dbReference>
<dbReference type="Pfam" id="PF03008">
    <property type="entry name" value="DUF234"/>
    <property type="match status" value="1"/>
</dbReference>
<keyword evidence="4" id="KW-0067">ATP-binding</keyword>
<dbReference type="InterPro" id="IPR004256">
    <property type="entry name" value="DUF234"/>
</dbReference>
<dbReference type="Pfam" id="PF09339">
    <property type="entry name" value="HTH_IclR"/>
    <property type="match status" value="1"/>
</dbReference>
<dbReference type="GO" id="GO:0003677">
    <property type="term" value="F:DNA binding"/>
    <property type="evidence" value="ECO:0007669"/>
    <property type="project" value="InterPro"/>
</dbReference>
<evidence type="ECO:0000313" key="4">
    <source>
        <dbReference type="EMBL" id="QEK78337.1"/>
    </source>
</evidence>
<dbReference type="GeneID" id="13302444"/>
<dbReference type="InterPro" id="IPR011579">
    <property type="entry name" value="ATPase_dom"/>
</dbReference>
<dbReference type="InterPro" id="IPR027417">
    <property type="entry name" value="P-loop_NTPase"/>
</dbReference>
<dbReference type="SUPFAM" id="SSF52540">
    <property type="entry name" value="P-loop containing nucleoside triphosphate hydrolases"/>
    <property type="match status" value="1"/>
</dbReference>
<dbReference type="Gene3D" id="3.40.50.300">
    <property type="entry name" value="P-loop containing nucleotide triphosphate hydrolases"/>
    <property type="match status" value="1"/>
</dbReference>
<dbReference type="RefSeq" id="WP_011011756.1">
    <property type="nucleotide sequence ID" value="NC_003413.1"/>
</dbReference>
<sequence>MPITFVDRESELKFLESLWKRRNSFVPVYGRRRIGKTRLVKEFIKGKPSVYYLSRNSSYNDNLYGFSQVVLEAYPSPYLTPKSFSTFTDIFRYLSEKGKVVVVIDEFPYLINSDKRILSEFQYIIDEIVRNSEIHLILVGSSIGMMEEHVLSQKSPLYGRRDGQIRLHSLDFFSSWKLLGVSLEEAIKIYGVTGGIPAYLILFKKFEDLKNVAFSKQGFLYAEADFLLSSELREPRVYKLILKAIAEGKRRFNEISTFTGIPRPNLFKYIEVLERLGLLRREAPITAPPKTKNTRYKIVDNYIAFYFRFIEKYRHEIELESINFWEEFLEDYNNYLGEVFEDIACQFLVRLNKKRMFPFRFSKIGRWWHKNEEIDLVALDKREKRASFIEVKWKTLKEGEARSILRDLERKSKLVGLDYWNKNYGLIAKHIEGKENLREEGFLAWDLRDFELVKKE</sequence>